<keyword evidence="2 3" id="KW-0732">Signal</keyword>
<proteinExistence type="inferred from homology"/>
<evidence type="ECO:0000256" key="3">
    <source>
        <dbReference type="SAM" id="SignalP"/>
    </source>
</evidence>
<dbReference type="InterPro" id="IPR001638">
    <property type="entry name" value="Solute-binding_3/MltF_N"/>
</dbReference>
<evidence type="ECO:0000313" key="5">
    <source>
        <dbReference type="EMBL" id="WXL24740.1"/>
    </source>
</evidence>
<protein>
    <submittedName>
        <fullName evidence="5">Transporter substrate-binding domain-containing protein</fullName>
    </submittedName>
</protein>
<evidence type="ECO:0000313" key="6">
    <source>
        <dbReference type="Proteomes" id="UP001476583"/>
    </source>
</evidence>
<dbReference type="EMBL" id="CP148074">
    <property type="protein sequence ID" value="WXL24740.1"/>
    <property type="molecule type" value="Genomic_DNA"/>
</dbReference>
<feature type="domain" description="Solute-binding protein family 3/N-terminal" evidence="4">
    <location>
        <begin position="24"/>
        <end position="240"/>
    </location>
</feature>
<dbReference type="SUPFAM" id="SSF53850">
    <property type="entry name" value="Periplasmic binding protein-like II"/>
    <property type="match status" value="1"/>
</dbReference>
<dbReference type="Proteomes" id="UP001476583">
    <property type="component" value="Chromosome"/>
</dbReference>
<dbReference type="PANTHER" id="PTHR35936:SF6">
    <property type="entry name" value="AMINO ACID ABC TRANSPORTER SUBSTRATE-BINDING PAAT FAMILY PROTEIN"/>
    <property type="match status" value="1"/>
</dbReference>
<dbReference type="Gene3D" id="3.40.190.10">
    <property type="entry name" value="Periplasmic binding protein-like II"/>
    <property type="match status" value="2"/>
</dbReference>
<name>A0ABZ2RGJ1_ECTME</name>
<accession>A0ABZ2RGJ1</accession>
<organism evidence="5 6">
    <name type="scientific">Ectopseudomonas mendocina</name>
    <name type="common">Pseudomonas mendocina</name>
    <dbReference type="NCBI Taxonomy" id="300"/>
    <lineage>
        <taxon>Bacteria</taxon>
        <taxon>Pseudomonadati</taxon>
        <taxon>Pseudomonadota</taxon>
        <taxon>Gammaproteobacteria</taxon>
        <taxon>Pseudomonadales</taxon>
        <taxon>Pseudomonadaceae</taxon>
        <taxon>Ectopseudomonas</taxon>
    </lineage>
</organism>
<evidence type="ECO:0000256" key="2">
    <source>
        <dbReference type="ARBA" id="ARBA00022729"/>
    </source>
</evidence>
<dbReference type="PANTHER" id="PTHR35936">
    <property type="entry name" value="MEMBRANE-BOUND LYTIC MUREIN TRANSGLYCOSYLASE F"/>
    <property type="match status" value="1"/>
</dbReference>
<gene>
    <name evidence="5" type="ORF">WG219_15675</name>
</gene>
<comment type="similarity">
    <text evidence="1">Belongs to the bacterial solute-binding protein 3 family.</text>
</comment>
<evidence type="ECO:0000256" key="1">
    <source>
        <dbReference type="ARBA" id="ARBA00010333"/>
    </source>
</evidence>
<reference evidence="5 6" key="1">
    <citation type="submission" date="2024-03" db="EMBL/GenBank/DDBJ databases">
        <title>Complete genome of BD2.</title>
        <authorList>
            <person name="Cao G."/>
        </authorList>
    </citation>
    <scope>NUCLEOTIDE SEQUENCE [LARGE SCALE GENOMIC DNA]</scope>
    <source>
        <strain evidence="5 6">BD2</strain>
    </source>
</reference>
<feature type="signal peptide" evidence="3">
    <location>
        <begin position="1"/>
        <end position="18"/>
    </location>
</feature>
<evidence type="ECO:0000259" key="4">
    <source>
        <dbReference type="Pfam" id="PF00497"/>
    </source>
</evidence>
<keyword evidence="6" id="KW-1185">Reference proteome</keyword>
<dbReference type="Pfam" id="PF00497">
    <property type="entry name" value="SBP_bac_3"/>
    <property type="match status" value="1"/>
</dbReference>
<feature type="chain" id="PRO_5047393025" evidence="3">
    <location>
        <begin position="19"/>
        <end position="241"/>
    </location>
</feature>
<sequence>MYKLIAVCLLAISTSLQAEQSPLRFAVNDSWAMPMLRIENDRAVGGILFDLQQRLAAKVGRRARFVVLPHMRVERALNAGEIDVRCYVNPTWNNIKHKRFVWTRPFMTQRDLLVSTKPSNAQVEDLYKERVGTVLGFNYPRLDSLFKGGQIHREDARTQEQTLLKLVAGRFGYAITNERTFHWFNRQLSPDQQLHIHSVVASVPVSCVVRDEPDVPTARLLRAMDEMALDGEFEEILNAYR</sequence>